<dbReference type="EMBL" id="JARKIE010000008">
    <property type="protein sequence ID" value="KAJ7705491.1"/>
    <property type="molecule type" value="Genomic_DNA"/>
</dbReference>
<dbReference type="Proteomes" id="UP001221757">
    <property type="component" value="Unassembled WGS sequence"/>
</dbReference>
<proteinExistence type="predicted"/>
<gene>
    <name evidence="1" type="ORF">B0H17DRAFT_1126307</name>
</gene>
<accession>A0AAD7GUF7</accession>
<comment type="caution">
    <text evidence="1">The sequence shown here is derived from an EMBL/GenBank/DDBJ whole genome shotgun (WGS) entry which is preliminary data.</text>
</comment>
<evidence type="ECO:0000313" key="1">
    <source>
        <dbReference type="EMBL" id="KAJ7705491.1"/>
    </source>
</evidence>
<evidence type="ECO:0000313" key="2">
    <source>
        <dbReference type="Proteomes" id="UP001221757"/>
    </source>
</evidence>
<protein>
    <submittedName>
        <fullName evidence="1">Uncharacterized protein</fullName>
    </submittedName>
</protein>
<organism evidence="1 2">
    <name type="scientific">Mycena rosella</name>
    <name type="common">Pink bonnet</name>
    <name type="synonym">Agaricus rosellus</name>
    <dbReference type="NCBI Taxonomy" id="1033263"/>
    <lineage>
        <taxon>Eukaryota</taxon>
        <taxon>Fungi</taxon>
        <taxon>Dikarya</taxon>
        <taxon>Basidiomycota</taxon>
        <taxon>Agaricomycotina</taxon>
        <taxon>Agaricomycetes</taxon>
        <taxon>Agaricomycetidae</taxon>
        <taxon>Agaricales</taxon>
        <taxon>Marasmiineae</taxon>
        <taxon>Mycenaceae</taxon>
        <taxon>Mycena</taxon>
    </lineage>
</organism>
<sequence length="170" mass="19348">MATEEPAVVTGFNHKPRRPNEAIRIHGQRTTWKEPMEARLEANNTETTEAGHWMRERDSRKCKPKFREHIGGLRGMGWRRGHKQMSVKTSEYRSIKALGCAWHPVDMGKVQASDVDSSMFLSENVVEFSSIIGSATGTGSTAATRPEWKYVQEYVPPTNVHLKRRRISRG</sequence>
<reference evidence="1" key="1">
    <citation type="submission" date="2023-03" db="EMBL/GenBank/DDBJ databases">
        <title>Massive genome expansion in bonnet fungi (Mycena s.s.) driven by repeated elements and novel gene families across ecological guilds.</title>
        <authorList>
            <consortium name="Lawrence Berkeley National Laboratory"/>
            <person name="Harder C.B."/>
            <person name="Miyauchi S."/>
            <person name="Viragh M."/>
            <person name="Kuo A."/>
            <person name="Thoen E."/>
            <person name="Andreopoulos B."/>
            <person name="Lu D."/>
            <person name="Skrede I."/>
            <person name="Drula E."/>
            <person name="Henrissat B."/>
            <person name="Morin E."/>
            <person name="Kohler A."/>
            <person name="Barry K."/>
            <person name="LaButti K."/>
            <person name="Morin E."/>
            <person name="Salamov A."/>
            <person name="Lipzen A."/>
            <person name="Mereny Z."/>
            <person name="Hegedus B."/>
            <person name="Baldrian P."/>
            <person name="Stursova M."/>
            <person name="Weitz H."/>
            <person name="Taylor A."/>
            <person name="Grigoriev I.V."/>
            <person name="Nagy L.G."/>
            <person name="Martin F."/>
            <person name="Kauserud H."/>
        </authorList>
    </citation>
    <scope>NUCLEOTIDE SEQUENCE</scope>
    <source>
        <strain evidence="1">CBHHK067</strain>
    </source>
</reference>
<keyword evidence="2" id="KW-1185">Reference proteome</keyword>
<name>A0AAD7GUF7_MYCRO</name>
<dbReference type="AlphaFoldDB" id="A0AAD7GUF7"/>